<reference evidence="13" key="2">
    <citation type="submission" date="2011-01" db="EMBL/GenBank/DDBJ databases">
        <title>The complete genome of Nitratifractor salsuginis DSM 16511.</title>
        <authorList>
            <consortium name="US DOE Joint Genome Institute (JGI-PGF)"/>
            <person name="Lucas S."/>
            <person name="Copeland A."/>
            <person name="Lapidus A."/>
            <person name="Bruce D."/>
            <person name="Goodwin L."/>
            <person name="Pitluck S."/>
            <person name="Kyrpides N."/>
            <person name="Mavromatis K."/>
            <person name="Ivanova N."/>
            <person name="Mikhailova N."/>
            <person name="Zeytun A."/>
            <person name="Detter J.C."/>
            <person name="Tapia R."/>
            <person name="Han C."/>
            <person name="Land M."/>
            <person name="Hauser L."/>
            <person name="Markowitz V."/>
            <person name="Cheng J.-F."/>
            <person name="Hugenholtz P."/>
            <person name="Woyke T."/>
            <person name="Wu D."/>
            <person name="Tindall B."/>
            <person name="Schuetze A."/>
            <person name="Brambilla E."/>
            <person name="Klenk H.-P."/>
            <person name="Eisen J.A."/>
        </authorList>
    </citation>
    <scope>NUCLEOTIDE SEQUENCE [LARGE SCALE GENOMIC DNA]</scope>
    <source>
        <strain evidence="13">DSM 16511 / JCM 12458 / E9I37-1</strain>
    </source>
</reference>
<dbReference type="PANTHER" id="PTHR33540:SF2">
    <property type="entry name" value="TRNA THREONYLCARBAMOYLADENOSINE BIOSYNTHESIS PROTEIN TSAE"/>
    <property type="match status" value="1"/>
</dbReference>
<keyword evidence="13" id="KW-1185">Reference proteome</keyword>
<dbReference type="eggNOG" id="COG0802">
    <property type="taxonomic scope" value="Bacteria"/>
</dbReference>
<dbReference type="Pfam" id="PF02367">
    <property type="entry name" value="TsaE"/>
    <property type="match status" value="1"/>
</dbReference>
<dbReference type="Gene3D" id="3.40.50.300">
    <property type="entry name" value="P-loop containing nucleotide triphosphate hydrolases"/>
    <property type="match status" value="1"/>
</dbReference>
<comment type="similarity">
    <text evidence="2">Belongs to the TsaE family.</text>
</comment>
<keyword evidence="5" id="KW-0819">tRNA processing</keyword>
<evidence type="ECO:0000256" key="11">
    <source>
        <dbReference type="SAM" id="MobiDB-lite"/>
    </source>
</evidence>
<sequence>MRSEELDNRVTEQPSNRATEEEKSPTLQSQTSSPNDQRPTTNDQDILNAQRSTLNASKEITANLEELPNVVEAMKRLIPDNAVISLRGDLAAGKTTLVQAIARSLGNESAVTSPTFSLQHAYGGGLYHYDLYRVGFEELAQLGMMEEFEKPGWHLVEWMDDRLKAFLAAAGYNLWQVTITPEGDRRIYRIEPLNA</sequence>
<dbReference type="AlphaFoldDB" id="E6X254"/>
<dbReference type="GO" id="GO:0005737">
    <property type="term" value="C:cytoplasm"/>
    <property type="evidence" value="ECO:0007669"/>
    <property type="project" value="UniProtKB-SubCell"/>
</dbReference>
<dbReference type="InterPro" id="IPR027417">
    <property type="entry name" value="P-loop_NTPase"/>
</dbReference>
<dbReference type="STRING" id="749222.Nitsa_1879"/>
<dbReference type="EMBL" id="CP002452">
    <property type="protein sequence ID" value="ADV47123.1"/>
    <property type="molecule type" value="Genomic_DNA"/>
</dbReference>
<accession>E6X254</accession>
<dbReference type="KEGG" id="nsa:Nitsa_1879"/>
<evidence type="ECO:0000256" key="4">
    <source>
        <dbReference type="ARBA" id="ARBA00022490"/>
    </source>
</evidence>
<evidence type="ECO:0000256" key="2">
    <source>
        <dbReference type="ARBA" id="ARBA00007599"/>
    </source>
</evidence>
<evidence type="ECO:0000256" key="1">
    <source>
        <dbReference type="ARBA" id="ARBA00004496"/>
    </source>
</evidence>
<dbReference type="HOGENOM" id="CLU_087829_5_3_7"/>
<keyword evidence="8" id="KW-0067">ATP-binding</keyword>
<keyword evidence="4" id="KW-0963">Cytoplasm</keyword>
<gene>
    <name evidence="12" type="ordered locus">Nitsa_1879</name>
</gene>
<organism evidence="12 13">
    <name type="scientific">Nitratifractor salsuginis (strain DSM 16511 / JCM 12458 / E9I37-1)</name>
    <dbReference type="NCBI Taxonomy" id="749222"/>
    <lineage>
        <taxon>Bacteria</taxon>
        <taxon>Pseudomonadati</taxon>
        <taxon>Campylobacterota</taxon>
        <taxon>Epsilonproteobacteria</taxon>
        <taxon>Campylobacterales</taxon>
        <taxon>Sulfurovaceae</taxon>
        <taxon>Nitratifractor</taxon>
    </lineage>
</organism>
<name>E6X254_NITSE</name>
<evidence type="ECO:0000256" key="10">
    <source>
        <dbReference type="ARBA" id="ARBA00032441"/>
    </source>
</evidence>
<evidence type="ECO:0000313" key="13">
    <source>
        <dbReference type="Proteomes" id="UP000008633"/>
    </source>
</evidence>
<keyword evidence="9" id="KW-0460">Magnesium</keyword>
<dbReference type="GO" id="GO:0005524">
    <property type="term" value="F:ATP binding"/>
    <property type="evidence" value="ECO:0007669"/>
    <property type="project" value="UniProtKB-KW"/>
</dbReference>
<dbReference type="InterPro" id="IPR003442">
    <property type="entry name" value="T6A_TsaE"/>
</dbReference>
<evidence type="ECO:0000256" key="5">
    <source>
        <dbReference type="ARBA" id="ARBA00022694"/>
    </source>
</evidence>
<evidence type="ECO:0000256" key="3">
    <source>
        <dbReference type="ARBA" id="ARBA00019010"/>
    </source>
</evidence>
<keyword evidence="7" id="KW-0547">Nucleotide-binding</keyword>
<comment type="subcellular location">
    <subcellularLocation>
        <location evidence="1">Cytoplasm</location>
    </subcellularLocation>
</comment>
<reference evidence="12 13" key="1">
    <citation type="journal article" date="2011" name="Stand. Genomic Sci.">
        <title>Complete genome sequence of Nitratifractor salsuginis type strain (E9I37-1).</title>
        <authorList>
            <person name="Anderson I."/>
            <person name="Sikorski J."/>
            <person name="Zeytun A."/>
            <person name="Nolan M."/>
            <person name="Lapidus A."/>
            <person name="Lucas S."/>
            <person name="Hammon N."/>
            <person name="Deshpande S."/>
            <person name="Cheng J.F."/>
            <person name="Tapia R."/>
            <person name="Han C."/>
            <person name="Goodwin L."/>
            <person name="Pitluck S."/>
            <person name="Liolios K."/>
            <person name="Pagani I."/>
            <person name="Ivanova N."/>
            <person name="Huntemann M."/>
            <person name="Mavromatis K."/>
            <person name="Ovchinikova G."/>
            <person name="Pati A."/>
            <person name="Chen A."/>
            <person name="Palaniappan K."/>
            <person name="Land M."/>
            <person name="Hauser L."/>
            <person name="Brambilla E.M."/>
            <person name="Ngatchou-Djao O.D."/>
            <person name="Rohde M."/>
            <person name="Tindall B.J."/>
            <person name="Goker M."/>
            <person name="Detter J.C."/>
            <person name="Woyke T."/>
            <person name="Bristow J."/>
            <person name="Eisen J.A."/>
            <person name="Markowitz V."/>
            <person name="Hugenholtz P."/>
            <person name="Klenk H.P."/>
            <person name="Kyrpides N.C."/>
        </authorList>
    </citation>
    <scope>NUCLEOTIDE SEQUENCE [LARGE SCALE GENOMIC DNA]</scope>
    <source>
        <strain evidence="13">DSM 16511 / JCM 12458 / E9I37-1</strain>
    </source>
</reference>
<protein>
    <recommendedName>
        <fullName evidence="3">tRNA threonylcarbamoyladenosine biosynthesis protein TsaE</fullName>
    </recommendedName>
    <alternativeName>
        <fullName evidence="10">t(6)A37 threonylcarbamoyladenosine biosynthesis protein TsaE</fullName>
    </alternativeName>
</protein>
<dbReference type="PANTHER" id="PTHR33540">
    <property type="entry name" value="TRNA THREONYLCARBAMOYLADENOSINE BIOSYNTHESIS PROTEIN TSAE"/>
    <property type="match status" value="1"/>
</dbReference>
<dbReference type="SUPFAM" id="SSF52540">
    <property type="entry name" value="P-loop containing nucleoside triphosphate hydrolases"/>
    <property type="match status" value="1"/>
</dbReference>
<evidence type="ECO:0000256" key="9">
    <source>
        <dbReference type="ARBA" id="ARBA00022842"/>
    </source>
</evidence>
<feature type="compositionally biased region" description="Basic and acidic residues" evidence="11">
    <location>
        <begin position="1"/>
        <end position="10"/>
    </location>
</feature>
<dbReference type="GO" id="GO:0046872">
    <property type="term" value="F:metal ion binding"/>
    <property type="evidence" value="ECO:0007669"/>
    <property type="project" value="UniProtKB-KW"/>
</dbReference>
<feature type="compositionally biased region" description="Polar residues" evidence="11">
    <location>
        <begin position="25"/>
        <end position="43"/>
    </location>
</feature>
<evidence type="ECO:0000256" key="7">
    <source>
        <dbReference type="ARBA" id="ARBA00022741"/>
    </source>
</evidence>
<evidence type="ECO:0000256" key="6">
    <source>
        <dbReference type="ARBA" id="ARBA00022723"/>
    </source>
</evidence>
<proteinExistence type="inferred from homology"/>
<dbReference type="Proteomes" id="UP000008633">
    <property type="component" value="Chromosome"/>
</dbReference>
<dbReference type="GO" id="GO:0002949">
    <property type="term" value="P:tRNA threonylcarbamoyladenosine modification"/>
    <property type="evidence" value="ECO:0007669"/>
    <property type="project" value="InterPro"/>
</dbReference>
<keyword evidence="6" id="KW-0479">Metal-binding</keyword>
<feature type="region of interest" description="Disordered" evidence="11">
    <location>
        <begin position="1"/>
        <end position="43"/>
    </location>
</feature>
<dbReference type="NCBIfam" id="TIGR00150">
    <property type="entry name" value="T6A_YjeE"/>
    <property type="match status" value="1"/>
</dbReference>
<dbReference type="RefSeq" id="WP_013554808.1">
    <property type="nucleotide sequence ID" value="NC_014935.1"/>
</dbReference>
<evidence type="ECO:0000313" key="12">
    <source>
        <dbReference type="EMBL" id="ADV47123.1"/>
    </source>
</evidence>
<evidence type="ECO:0000256" key="8">
    <source>
        <dbReference type="ARBA" id="ARBA00022840"/>
    </source>
</evidence>